<evidence type="ECO:0000313" key="3">
    <source>
        <dbReference type="EMBL" id="KRQ11971.1"/>
    </source>
</evidence>
<gene>
    <name evidence="3" type="ORF">AOQ71_17275</name>
</gene>
<accession>A0A0R3DQC4</accession>
<dbReference type="Proteomes" id="UP000051936">
    <property type="component" value="Unassembled WGS sequence"/>
</dbReference>
<organism evidence="3 4">
    <name type="scientific">Bradyrhizobium manausense</name>
    <dbReference type="NCBI Taxonomy" id="989370"/>
    <lineage>
        <taxon>Bacteria</taxon>
        <taxon>Pseudomonadati</taxon>
        <taxon>Pseudomonadota</taxon>
        <taxon>Alphaproteobacteria</taxon>
        <taxon>Hyphomicrobiales</taxon>
        <taxon>Nitrobacteraceae</taxon>
        <taxon>Bradyrhizobium</taxon>
    </lineage>
</organism>
<dbReference type="InterPro" id="IPR019079">
    <property type="entry name" value="Capsule_synth_CapA"/>
</dbReference>
<dbReference type="CDD" id="cd07381">
    <property type="entry name" value="MPP_CapA"/>
    <property type="match status" value="1"/>
</dbReference>
<dbReference type="Gene3D" id="3.60.21.10">
    <property type="match status" value="1"/>
</dbReference>
<name>A0A0R3DQC4_9BRAD</name>
<dbReference type="EMBL" id="LJYG01000071">
    <property type="protein sequence ID" value="KRQ11971.1"/>
    <property type="molecule type" value="Genomic_DNA"/>
</dbReference>
<comment type="caution">
    <text evidence="3">The sequence shown here is derived from an EMBL/GenBank/DDBJ whole genome shotgun (WGS) entry which is preliminary data.</text>
</comment>
<evidence type="ECO:0000259" key="2">
    <source>
        <dbReference type="SMART" id="SM00854"/>
    </source>
</evidence>
<dbReference type="OrthoDB" id="9810718at2"/>
<dbReference type="PANTHER" id="PTHR33393:SF13">
    <property type="entry name" value="PGA BIOSYNTHESIS PROTEIN CAPA"/>
    <property type="match status" value="1"/>
</dbReference>
<keyword evidence="4" id="KW-1185">Reference proteome</keyword>
<comment type="similarity">
    <text evidence="1">Belongs to the CapA family.</text>
</comment>
<protein>
    <recommendedName>
        <fullName evidence="2">Capsule synthesis protein CapA domain-containing protein</fullName>
    </recommendedName>
</protein>
<dbReference type="SUPFAM" id="SSF56300">
    <property type="entry name" value="Metallo-dependent phosphatases"/>
    <property type="match status" value="1"/>
</dbReference>
<sequence>MTTWTFGAVGDVFIDRPNPERAFTASSLLLRQLDLVFGNCEGAYTDNPLYPPSVGWRVVAPYANGADLQKAGFHVMAVANNHCVDGGHVGLLDTLRQLRGQGIQTVGAGANLQEALAPVTFERKGAKIGFIGFASVYPSGYEARAERPGLAPMRVHYWINTAYGLESGVPPHIRSNVYPEDVDLMKSNIEDLRKQVDIVVVSHHWGQYRSAYLTEYERSLARVAIDCGADIVLGHHHHFLRGIEVYKEKPIFYGLGHFVFDLTGAECVQGGYLRQELGEDCIFPRPGYPLSPFPEDTRMTMVAACDFDGRMLSSVGFFPCLIDEKNYANPLKLGDPRAERIVDYMSTITFRADLKTNYGPITERLGFAYARVL</sequence>
<evidence type="ECO:0000313" key="4">
    <source>
        <dbReference type="Proteomes" id="UP000051936"/>
    </source>
</evidence>
<dbReference type="RefSeq" id="WP_057748318.1">
    <property type="nucleotide sequence ID" value="NZ_LJYG01000071.1"/>
</dbReference>
<proteinExistence type="inferred from homology"/>
<feature type="domain" description="Capsule synthesis protein CapA" evidence="2">
    <location>
        <begin position="5"/>
        <end position="262"/>
    </location>
</feature>
<dbReference type="PANTHER" id="PTHR33393">
    <property type="entry name" value="POLYGLUTAMINE SYNTHESIS ACCESSORY PROTEIN RV0574C-RELATED"/>
    <property type="match status" value="1"/>
</dbReference>
<dbReference type="Pfam" id="PF09587">
    <property type="entry name" value="PGA_cap"/>
    <property type="match status" value="1"/>
</dbReference>
<dbReference type="SMART" id="SM00854">
    <property type="entry name" value="PGA_cap"/>
    <property type="match status" value="1"/>
</dbReference>
<dbReference type="STRING" id="989370.AOQ71_17275"/>
<dbReference type="AlphaFoldDB" id="A0A0R3DQC4"/>
<dbReference type="InterPro" id="IPR029052">
    <property type="entry name" value="Metallo-depent_PP-like"/>
</dbReference>
<reference evidence="3 4" key="1">
    <citation type="submission" date="2015-09" db="EMBL/GenBank/DDBJ databases">
        <title>Draft Genome Sequence of Bradyrhizobium manausense Strain BR 3351T, a Novel Symbiotic Nitrogen-Fixing Alphaproteobacterium Isolated from Brazilian Amazon Rain Forest.</title>
        <authorList>
            <person name="De Araujo J.L."/>
            <person name="Zilli J.E."/>
        </authorList>
    </citation>
    <scope>NUCLEOTIDE SEQUENCE [LARGE SCALE GENOMIC DNA]</scope>
    <source>
        <strain evidence="3 4">BR3351</strain>
    </source>
</reference>
<dbReference type="InterPro" id="IPR052169">
    <property type="entry name" value="CW_Biosynth-Accessory"/>
</dbReference>
<evidence type="ECO:0000256" key="1">
    <source>
        <dbReference type="ARBA" id="ARBA00005662"/>
    </source>
</evidence>